<dbReference type="Proteomes" id="UP000828251">
    <property type="component" value="Unassembled WGS sequence"/>
</dbReference>
<keyword evidence="2" id="KW-1185">Reference proteome</keyword>
<organism evidence="1 2">
    <name type="scientific">Gossypium stocksii</name>
    <dbReference type="NCBI Taxonomy" id="47602"/>
    <lineage>
        <taxon>Eukaryota</taxon>
        <taxon>Viridiplantae</taxon>
        <taxon>Streptophyta</taxon>
        <taxon>Embryophyta</taxon>
        <taxon>Tracheophyta</taxon>
        <taxon>Spermatophyta</taxon>
        <taxon>Magnoliopsida</taxon>
        <taxon>eudicotyledons</taxon>
        <taxon>Gunneridae</taxon>
        <taxon>Pentapetalae</taxon>
        <taxon>rosids</taxon>
        <taxon>malvids</taxon>
        <taxon>Malvales</taxon>
        <taxon>Malvaceae</taxon>
        <taxon>Malvoideae</taxon>
        <taxon>Gossypium</taxon>
    </lineage>
</organism>
<proteinExistence type="predicted"/>
<reference evidence="1 2" key="1">
    <citation type="journal article" date="2021" name="Plant Biotechnol. J.">
        <title>Multi-omics assisted identification of the key and species-specific regulatory components of drought-tolerant mechanisms in Gossypium stocksii.</title>
        <authorList>
            <person name="Yu D."/>
            <person name="Ke L."/>
            <person name="Zhang D."/>
            <person name="Wu Y."/>
            <person name="Sun Y."/>
            <person name="Mei J."/>
            <person name="Sun J."/>
            <person name="Sun Y."/>
        </authorList>
    </citation>
    <scope>NUCLEOTIDE SEQUENCE [LARGE SCALE GENOMIC DNA]</scope>
    <source>
        <strain evidence="2">cv. E1</strain>
        <tissue evidence="1">Leaf</tissue>
    </source>
</reference>
<evidence type="ECO:0000313" key="1">
    <source>
        <dbReference type="EMBL" id="KAH1031417.1"/>
    </source>
</evidence>
<gene>
    <name evidence="1" type="ORF">J1N35_043591</name>
</gene>
<accession>A0A9D3ZF38</accession>
<dbReference type="AlphaFoldDB" id="A0A9D3ZF38"/>
<sequence length="68" mass="7258">MRVPDNMLHKEISVVAGSSHSEGGVGKVPVENGHVGPALRFKKRKVLAVRDFPPGCCKVAAPIIRPSE</sequence>
<protein>
    <submittedName>
        <fullName evidence="1">Uncharacterized protein</fullName>
    </submittedName>
</protein>
<name>A0A9D3ZF38_9ROSI</name>
<evidence type="ECO:0000313" key="2">
    <source>
        <dbReference type="Proteomes" id="UP000828251"/>
    </source>
</evidence>
<dbReference type="EMBL" id="JAIQCV010000013">
    <property type="protein sequence ID" value="KAH1031417.1"/>
    <property type="molecule type" value="Genomic_DNA"/>
</dbReference>
<comment type="caution">
    <text evidence="1">The sequence shown here is derived from an EMBL/GenBank/DDBJ whole genome shotgun (WGS) entry which is preliminary data.</text>
</comment>